<dbReference type="InterPro" id="IPR011004">
    <property type="entry name" value="Trimer_LpxA-like_sf"/>
</dbReference>
<dbReference type="EMBL" id="UOFU01000367">
    <property type="protein sequence ID" value="VAX04156.1"/>
    <property type="molecule type" value="Genomic_DNA"/>
</dbReference>
<protein>
    <submittedName>
        <fullName evidence="1">Protein YrdA</fullName>
    </submittedName>
</protein>
<dbReference type="PANTHER" id="PTHR13061:SF56">
    <property type="entry name" value="PROTEIN YRDA"/>
    <property type="match status" value="1"/>
</dbReference>
<dbReference type="PANTHER" id="PTHR13061">
    <property type="entry name" value="DYNACTIN SUBUNIT P25"/>
    <property type="match status" value="1"/>
</dbReference>
<dbReference type="AlphaFoldDB" id="A0A3B1AE94"/>
<dbReference type="SUPFAM" id="SSF51161">
    <property type="entry name" value="Trimeric LpxA-like enzymes"/>
    <property type="match status" value="1"/>
</dbReference>
<gene>
    <name evidence="1" type="ORF">MNBD_GAMMA20-1414</name>
</gene>
<dbReference type="InterPro" id="IPR047324">
    <property type="entry name" value="LbH_gamma_CA-like"/>
</dbReference>
<dbReference type="Gene3D" id="2.160.10.10">
    <property type="entry name" value="Hexapeptide repeat proteins"/>
    <property type="match status" value="1"/>
</dbReference>
<sequence>MNIRSFQGKTPVLGEGAFVDDSALIIGDIQLGADASLWPMSVARGDVNHICIGARSNIQDGSVLHVTHPHEDEPDGHPLLVGKDVTVGHKVILHGCTIGDLCLIGMGSTIMDGAKLEDYILLGAGSLVPPGKVLEGGYLWLGSPVRKVRALSEEERRWIEYSARHYVALKNQHQQG</sequence>
<dbReference type="CDD" id="cd04645">
    <property type="entry name" value="LbH_gamma_CA_like"/>
    <property type="match status" value="1"/>
</dbReference>
<accession>A0A3B1AE94</accession>
<reference evidence="1" key="1">
    <citation type="submission" date="2018-06" db="EMBL/GenBank/DDBJ databases">
        <authorList>
            <person name="Zhirakovskaya E."/>
        </authorList>
    </citation>
    <scope>NUCLEOTIDE SEQUENCE</scope>
</reference>
<dbReference type="InterPro" id="IPR050484">
    <property type="entry name" value="Transf_Hexapept/Carb_Anhydrase"/>
</dbReference>
<organism evidence="1">
    <name type="scientific">hydrothermal vent metagenome</name>
    <dbReference type="NCBI Taxonomy" id="652676"/>
    <lineage>
        <taxon>unclassified sequences</taxon>
        <taxon>metagenomes</taxon>
        <taxon>ecological metagenomes</taxon>
    </lineage>
</organism>
<proteinExistence type="predicted"/>
<evidence type="ECO:0000313" key="1">
    <source>
        <dbReference type="EMBL" id="VAX04156.1"/>
    </source>
</evidence>
<name>A0A3B1AE94_9ZZZZ</name>